<accession>C6V5K4</accession>
<organism evidence="13 14">
    <name type="scientific">Neorickettsia risticii (strain Illinois)</name>
    <dbReference type="NCBI Taxonomy" id="434131"/>
    <lineage>
        <taxon>Bacteria</taxon>
        <taxon>Pseudomonadati</taxon>
        <taxon>Pseudomonadota</taxon>
        <taxon>Alphaproteobacteria</taxon>
        <taxon>Rickettsiales</taxon>
        <taxon>Anaplasmataceae</taxon>
        <taxon>Neorickettsia</taxon>
    </lineage>
</organism>
<dbReference type="Gene3D" id="3.30.70.890">
    <property type="entry name" value="GHMP kinase, C-terminal domain"/>
    <property type="match status" value="1"/>
</dbReference>
<dbReference type="KEGG" id="nri:NRI_0697"/>
<evidence type="ECO:0000313" key="14">
    <source>
        <dbReference type="Proteomes" id="UP000001627"/>
    </source>
</evidence>
<evidence type="ECO:0000256" key="10">
    <source>
        <dbReference type="HAMAP-Rule" id="MF_00061"/>
    </source>
</evidence>
<dbReference type="InterPro" id="IPR004424">
    <property type="entry name" value="IspE"/>
</dbReference>
<dbReference type="HOGENOM" id="CLU_053057_1_1_5"/>
<keyword evidence="4 10" id="KW-0808">Transferase</keyword>
<dbReference type="InterPro" id="IPR013750">
    <property type="entry name" value="GHMP_kinase_C_dom"/>
</dbReference>
<comment type="similarity">
    <text evidence="1 10">Belongs to the GHMP kinase family. IspE subfamily.</text>
</comment>
<evidence type="ECO:0000256" key="8">
    <source>
        <dbReference type="ARBA" id="ARBA00023229"/>
    </source>
</evidence>
<dbReference type="Gene3D" id="3.30.230.10">
    <property type="match status" value="1"/>
</dbReference>
<dbReference type="InterPro" id="IPR020568">
    <property type="entry name" value="Ribosomal_Su5_D2-typ_SF"/>
</dbReference>
<keyword evidence="8 10" id="KW-0414">Isoprene biosynthesis</keyword>
<feature type="binding site" evidence="10">
    <location>
        <begin position="92"/>
        <end position="102"/>
    </location>
    <ligand>
        <name>ATP</name>
        <dbReference type="ChEBI" id="CHEBI:30616"/>
    </ligand>
</feature>
<evidence type="ECO:0000256" key="1">
    <source>
        <dbReference type="ARBA" id="ARBA00009684"/>
    </source>
</evidence>
<name>C6V5K4_NEORI</name>
<dbReference type="GO" id="GO:0050515">
    <property type="term" value="F:4-(cytidine 5'-diphospho)-2-C-methyl-D-erythritol kinase activity"/>
    <property type="evidence" value="ECO:0007669"/>
    <property type="project" value="UniProtKB-UniRule"/>
</dbReference>
<reference evidence="13 14" key="1">
    <citation type="journal article" date="2009" name="Nucleic Acids Res.">
        <title>Analysis of complete genome sequence of Neorickettsia risticii: causative agent of Potomac horse fever.</title>
        <authorList>
            <person name="Lin M."/>
            <person name="Zhang C."/>
            <person name="Gibson K."/>
            <person name="Rikihisa Y."/>
        </authorList>
    </citation>
    <scope>NUCLEOTIDE SEQUENCE [LARGE SCALE GENOMIC DNA]</scope>
    <source>
        <strain evidence="13 14">Illinois</strain>
    </source>
</reference>
<dbReference type="GO" id="GO:0019288">
    <property type="term" value="P:isopentenyl diphosphate biosynthetic process, methylerythritol 4-phosphate pathway"/>
    <property type="evidence" value="ECO:0007669"/>
    <property type="project" value="UniProtKB-UniRule"/>
</dbReference>
<evidence type="ECO:0000256" key="7">
    <source>
        <dbReference type="ARBA" id="ARBA00022840"/>
    </source>
</evidence>
<dbReference type="Proteomes" id="UP000001627">
    <property type="component" value="Chromosome"/>
</dbReference>
<dbReference type="Pfam" id="PF00288">
    <property type="entry name" value="GHMP_kinases_N"/>
    <property type="match status" value="1"/>
</dbReference>
<comment type="pathway">
    <text evidence="10">Isoprenoid biosynthesis; isopentenyl diphosphate biosynthesis via DXP pathway; isopentenyl diphosphate from 1-deoxy-D-xylulose 5-phosphate: step 3/6.</text>
</comment>
<comment type="function">
    <text evidence="10">Catalyzes the phosphorylation of the position 2 hydroxy group of 4-diphosphocytidyl-2C-methyl-D-erythritol.</text>
</comment>
<dbReference type="PIRSF" id="PIRSF010376">
    <property type="entry name" value="IspE"/>
    <property type="match status" value="1"/>
</dbReference>
<dbReference type="OrthoDB" id="9809438at2"/>
<dbReference type="Pfam" id="PF08544">
    <property type="entry name" value="GHMP_kinases_C"/>
    <property type="match status" value="1"/>
</dbReference>
<evidence type="ECO:0000256" key="3">
    <source>
        <dbReference type="ARBA" id="ARBA00017473"/>
    </source>
</evidence>
<dbReference type="GO" id="GO:0016114">
    <property type="term" value="P:terpenoid biosynthetic process"/>
    <property type="evidence" value="ECO:0007669"/>
    <property type="project" value="InterPro"/>
</dbReference>
<evidence type="ECO:0000256" key="2">
    <source>
        <dbReference type="ARBA" id="ARBA00012052"/>
    </source>
</evidence>
<dbReference type="AlphaFoldDB" id="C6V5K4"/>
<comment type="catalytic activity">
    <reaction evidence="10">
        <text>4-CDP-2-C-methyl-D-erythritol + ATP = 4-CDP-2-C-methyl-D-erythritol 2-phosphate + ADP + H(+)</text>
        <dbReference type="Rhea" id="RHEA:18437"/>
        <dbReference type="ChEBI" id="CHEBI:15378"/>
        <dbReference type="ChEBI" id="CHEBI:30616"/>
        <dbReference type="ChEBI" id="CHEBI:57823"/>
        <dbReference type="ChEBI" id="CHEBI:57919"/>
        <dbReference type="ChEBI" id="CHEBI:456216"/>
        <dbReference type="EC" id="2.7.1.148"/>
    </reaction>
</comment>
<dbReference type="PANTHER" id="PTHR43527:SF2">
    <property type="entry name" value="4-DIPHOSPHOCYTIDYL-2-C-METHYL-D-ERYTHRITOL KINASE, CHLOROPLASTIC"/>
    <property type="match status" value="1"/>
</dbReference>
<evidence type="ECO:0000313" key="13">
    <source>
        <dbReference type="EMBL" id="ACT69678.1"/>
    </source>
</evidence>
<dbReference type="PANTHER" id="PTHR43527">
    <property type="entry name" value="4-DIPHOSPHOCYTIDYL-2-C-METHYL-D-ERYTHRITOL KINASE, CHLOROPLASTIC"/>
    <property type="match status" value="1"/>
</dbReference>
<evidence type="ECO:0000256" key="4">
    <source>
        <dbReference type="ARBA" id="ARBA00022679"/>
    </source>
</evidence>
<dbReference type="RefSeq" id="WP_015816562.1">
    <property type="nucleotide sequence ID" value="NC_013009.1"/>
</dbReference>
<dbReference type="EC" id="2.7.1.148" evidence="2 10"/>
<feature type="active site" evidence="10">
    <location>
        <position position="9"/>
    </location>
</feature>
<evidence type="ECO:0000256" key="9">
    <source>
        <dbReference type="ARBA" id="ARBA00032554"/>
    </source>
</evidence>
<evidence type="ECO:0000256" key="6">
    <source>
        <dbReference type="ARBA" id="ARBA00022777"/>
    </source>
</evidence>
<evidence type="ECO:0000259" key="12">
    <source>
        <dbReference type="Pfam" id="PF08544"/>
    </source>
</evidence>
<keyword evidence="7 10" id="KW-0067">ATP-binding</keyword>
<feature type="domain" description="GHMP kinase N-terminal" evidence="11">
    <location>
        <begin position="66"/>
        <end position="139"/>
    </location>
</feature>
<dbReference type="InterPro" id="IPR006204">
    <property type="entry name" value="GHMP_kinase_N_dom"/>
</dbReference>
<sequence>MLTLRAPAKINLFLLITGRNESGFHLLDSVFCFTDDLYDEITIVPTSATENSVKFIGASQVIGADNSVTRVLSFVNDYAKRYFNVTVVKNLPVAAGIGGGSADAAALLRYFGRLCNISEALLNQVALSVGFDTLACLYSRPCHVTGMGEKIVPLPELKLAYPILLVCPNFPVSSAEVYKNFRERGRIFSAESNLAEVHRTFEDMLSLPNDLTDAAIEIAAVISDVLKSIKNCRGNKVAKLCGSGPTCIGVFDTVENLKAAHSELMCHHKWWVRIAHVSL</sequence>
<evidence type="ECO:0000256" key="5">
    <source>
        <dbReference type="ARBA" id="ARBA00022741"/>
    </source>
</evidence>
<dbReference type="eggNOG" id="COG1947">
    <property type="taxonomic scope" value="Bacteria"/>
</dbReference>
<feature type="active site" evidence="10">
    <location>
        <position position="132"/>
    </location>
</feature>
<evidence type="ECO:0000259" key="11">
    <source>
        <dbReference type="Pfam" id="PF00288"/>
    </source>
</evidence>
<keyword evidence="14" id="KW-1185">Reference proteome</keyword>
<protein>
    <recommendedName>
        <fullName evidence="3 10">4-diphosphocytidyl-2-C-methyl-D-erythritol kinase</fullName>
        <shortName evidence="10">CMK</shortName>
        <ecNumber evidence="2 10">2.7.1.148</ecNumber>
    </recommendedName>
    <alternativeName>
        <fullName evidence="9 10">4-(cytidine-5'-diphospho)-2-C-methyl-D-erythritol kinase</fullName>
    </alternativeName>
</protein>
<dbReference type="HAMAP" id="MF_00061">
    <property type="entry name" value="IspE"/>
    <property type="match status" value="1"/>
</dbReference>
<dbReference type="SUPFAM" id="SSF54211">
    <property type="entry name" value="Ribosomal protein S5 domain 2-like"/>
    <property type="match status" value="1"/>
</dbReference>
<keyword evidence="6 10" id="KW-0418">Kinase</keyword>
<dbReference type="EMBL" id="CP001431">
    <property type="protein sequence ID" value="ACT69678.1"/>
    <property type="molecule type" value="Genomic_DNA"/>
</dbReference>
<dbReference type="GO" id="GO:0005524">
    <property type="term" value="F:ATP binding"/>
    <property type="evidence" value="ECO:0007669"/>
    <property type="project" value="UniProtKB-UniRule"/>
</dbReference>
<keyword evidence="5 10" id="KW-0547">Nucleotide-binding</keyword>
<dbReference type="STRING" id="434131.NRI_0697"/>
<proteinExistence type="inferred from homology"/>
<gene>
    <name evidence="10 13" type="primary">ispE</name>
    <name evidence="13" type="ordered locus">NRI_0697</name>
</gene>
<dbReference type="SUPFAM" id="SSF55060">
    <property type="entry name" value="GHMP Kinase, C-terminal domain"/>
    <property type="match status" value="1"/>
</dbReference>
<dbReference type="InterPro" id="IPR036554">
    <property type="entry name" value="GHMP_kinase_C_sf"/>
</dbReference>
<feature type="domain" description="GHMP kinase C-terminal" evidence="12">
    <location>
        <begin position="198"/>
        <end position="262"/>
    </location>
</feature>
<dbReference type="InterPro" id="IPR014721">
    <property type="entry name" value="Ribsml_uS5_D2-typ_fold_subgr"/>
</dbReference>
<dbReference type="UniPathway" id="UPA00056">
    <property type="reaction ID" value="UER00094"/>
</dbReference>